<organism evidence="2 3">
    <name type="scientific">Actinocatenispora comari</name>
    <dbReference type="NCBI Taxonomy" id="2807577"/>
    <lineage>
        <taxon>Bacteria</taxon>
        <taxon>Bacillati</taxon>
        <taxon>Actinomycetota</taxon>
        <taxon>Actinomycetes</taxon>
        <taxon>Micromonosporales</taxon>
        <taxon>Micromonosporaceae</taxon>
        <taxon>Actinocatenispora</taxon>
    </lineage>
</organism>
<gene>
    <name evidence="2" type="ORF">NUM_68500</name>
</gene>
<keyword evidence="3" id="KW-1185">Reference proteome</keyword>
<dbReference type="EMBL" id="BOPO01000148">
    <property type="protein sequence ID" value="GIL31596.1"/>
    <property type="molecule type" value="Genomic_DNA"/>
</dbReference>
<sequence>MGSITGGWAGMAKGAAPLAGKEREEGAKPSPRIPPQGVKATNRGGLYTAASGAPQRTEVVFAPPLGAHLSG</sequence>
<evidence type="ECO:0000313" key="3">
    <source>
        <dbReference type="Proteomes" id="UP000614996"/>
    </source>
</evidence>
<reference evidence="3" key="1">
    <citation type="journal article" date="2021" name="Int. J. Syst. Evol. Microbiol.">
        <title>Actinocatenispora comari sp. nov., an endophytic actinomycete isolated from aerial parts of Comarum salesowianum.</title>
        <authorList>
            <person name="Oyunbileg N."/>
            <person name="Iizaka Y."/>
            <person name="Hamada M."/>
            <person name="Davaapurev B.O."/>
            <person name="Fukumoto A."/>
            <person name="Tsetseg B."/>
            <person name="Kato F."/>
            <person name="Tamura T."/>
            <person name="Batkhuu J."/>
            <person name="Anzai Y."/>
        </authorList>
    </citation>
    <scope>NUCLEOTIDE SEQUENCE [LARGE SCALE GENOMIC DNA]</scope>
    <source>
        <strain evidence="3">NUM-2625</strain>
    </source>
</reference>
<evidence type="ECO:0000313" key="2">
    <source>
        <dbReference type="EMBL" id="GIL31596.1"/>
    </source>
</evidence>
<comment type="caution">
    <text evidence="2">The sequence shown here is derived from an EMBL/GenBank/DDBJ whole genome shotgun (WGS) entry which is preliminary data.</text>
</comment>
<dbReference type="AlphaFoldDB" id="A0A8J4EPE5"/>
<name>A0A8J4EPE5_9ACTN</name>
<accession>A0A8J4EPE5</accession>
<proteinExistence type="predicted"/>
<evidence type="ECO:0000256" key="1">
    <source>
        <dbReference type="SAM" id="MobiDB-lite"/>
    </source>
</evidence>
<feature type="region of interest" description="Disordered" evidence="1">
    <location>
        <begin position="1"/>
        <end position="44"/>
    </location>
</feature>
<dbReference type="Proteomes" id="UP000614996">
    <property type="component" value="Unassembled WGS sequence"/>
</dbReference>
<protein>
    <submittedName>
        <fullName evidence="2">Uncharacterized protein</fullName>
    </submittedName>
</protein>